<evidence type="ECO:0008006" key="3">
    <source>
        <dbReference type="Google" id="ProtNLM"/>
    </source>
</evidence>
<gene>
    <name evidence="1" type="ORF">C1I92_14300</name>
</gene>
<sequence length="170" mass="19240">MAWHAYVDESKRRDYIVAAAVIAADGVVGARQAMRGLLVGKQQRIHFKDEKPARKELIIATALDLCTDVRLYVCRTRHSARESCLQTMVPDLVDIGVDRLVLERDQSTVQLDKQVLYEATRKVGAALTYHHHTPHQEPLLWVPDAIAWCWAAGGAWRQRVSARVTVFEAR</sequence>
<dbReference type="RefSeq" id="WP_111255325.1">
    <property type="nucleotide sequence ID" value="NZ_POTW01000029.1"/>
</dbReference>
<evidence type="ECO:0000313" key="1">
    <source>
        <dbReference type="EMBL" id="PZF83083.1"/>
    </source>
</evidence>
<dbReference type="Proteomes" id="UP000248764">
    <property type="component" value="Unassembled WGS sequence"/>
</dbReference>
<organism evidence="1 2">
    <name type="scientific">Jiangella anatolica</name>
    <dbReference type="NCBI Taxonomy" id="2670374"/>
    <lineage>
        <taxon>Bacteria</taxon>
        <taxon>Bacillati</taxon>
        <taxon>Actinomycetota</taxon>
        <taxon>Actinomycetes</taxon>
        <taxon>Jiangellales</taxon>
        <taxon>Jiangellaceae</taxon>
        <taxon>Jiangella</taxon>
    </lineage>
</organism>
<dbReference type="GO" id="GO:0003779">
    <property type="term" value="F:actin binding"/>
    <property type="evidence" value="ECO:0007669"/>
    <property type="project" value="InterPro"/>
</dbReference>
<dbReference type="PROSITE" id="PS00414">
    <property type="entry name" value="PROFILIN"/>
    <property type="match status" value="1"/>
</dbReference>
<keyword evidence="2" id="KW-1185">Reference proteome</keyword>
<comment type="caution">
    <text evidence="1">The sequence shown here is derived from an EMBL/GenBank/DDBJ whole genome shotgun (WGS) entry which is preliminary data.</text>
</comment>
<evidence type="ECO:0000313" key="2">
    <source>
        <dbReference type="Proteomes" id="UP000248764"/>
    </source>
</evidence>
<proteinExistence type="predicted"/>
<accession>A0A2W2CSA9</accession>
<name>A0A2W2CSA9_9ACTN</name>
<reference evidence="1 2" key="1">
    <citation type="submission" date="2018-01" db="EMBL/GenBank/DDBJ databases">
        <title>Draft genome sequence of Jiangella sp. GTF31.</title>
        <authorList>
            <person name="Sahin N."/>
            <person name="Ay H."/>
            <person name="Saygin H."/>
        </authorList>
    </citation>
    <scope>NUCLEOTIDE SEQUENCE [LARGE SCALE GENOMIC DNA]</scope>
    <source>
        <strain evidence="1 2">GTF31</strain>
    </source>
</reference>
<dbReference type="InterPro" id="IPR027310">
    <property type="entry name" value="Profilin_CS"/>
</dbReference>
<dbReference type="EMBL" id="POTW01000029">
    <property type="protein sequence ID" value="PZF83083.1"/>
    <property type="molecule type" value="Genomic_DNA"/>
</dbReference>
<protein>
    <recommendedName>
        <fullName evidence="3">DUF3800 domain-containing protein</fullName>
    </recommendedName>
</protein>
<dbReference type="AlphaFoldDB" id="A0A2W2CSA9"/>